<feature type="repeat" description="WD" evidence="3">
    <location>
        <begin position="990"/>
        <end position="1024"/>
    </location>
</feature>
<dbReference type="Pfam" id="PF06985">
    <property type="entry name" value="HET"/>
    <property type="match status" value="1"/>
</dbReference>
<dbReference type="GeneID" id="54365172"/>
<proteinExistence type="predicted"/>
<dbReference type="PROSITE" id="PS00678">
    <property type="entry name" value="WD_REPEATS_1"/>
    <property type="match status" value="4"/>
</dbReference>
<dbReference type="Pfam" id="PF12894">
    <property type="entry name" value="ANAPC4_WD40"/>
    <property type="match status" value="1"/>
</dbReference>
<dbReference type="InterPro" id="IPR024977">
    <property type="entry name" value="Apc4-like_WD40_dom"/>
</dbReference>
<dbReference type="InterPro" id="IPR019775">
    <property type="entry name" value="WD40_repeat_CS"/>
</dbReference>
<gene>
    <name evidence="6" type="ORF">K489DRAFT_407469</name>
</gene>
<evidence type="ECO:0000313" key="6">
    <source>
        <dbReference type="RefSeq" id="XP_033463809.1"/>
    </source>
</evidence>
<name>A0A6J3MFY6_9PEZI</name>
<keyword evidence="1 3" id="KW-0853">WD repeat</keyword>
<dbReference type="InterPro" id="IPR010730">
    <property type="entry name" value="HET"/>
</dbReference>
<dbReference type="OrthoDB" id="674604at2759"/>
<reference evidence="6" key="1">
    <citation type="submission" date="2020-01" db="EMBL/GenBank/DDBJ databases">
        <authorList>
            <consortium name="DOE Joint Genome Institute"/>
            <person name="Haridas S."/>
            <person name="Albert R."/>
            <person name="Binder M."/>
            <person name="Bloem J."/>
            <person name="Labutti K."/>
            <person name="Salamov A."/>
            <person name="Andreopoulos B."/>
            <person name="Baker S.E."/>
            <person name="Barry K."/>
            <person name="Bills G."/>
            <person name="Bluhm B.H."/>
            <person name="Cannon C."/>
            <person name="Castanera R."/>
            <person name="Culley D.E."/>
            <person name="Daum C."/>
            <person name="Ezra D."/>
            <person name="Gonzalez J.B."/>
            <person name="Henrissat B."/>
            <person name="Kuo A."/>
            <person name="Liang C."/>
            <person name="Lipzen A."/>
            <person name="Lutzoni F."/>
            <person name="Magnuson J."/>
            <person name="Mondo S."/>
            <person name="Nolan M."/>
            <person name="Ohm R."/>
            <person name="Pangilinan J."/>
            <person name="Park H.-J."/>
            <person name="Ramirez L."/>
            <person name="Alfaro M."/>
            <person name="Sun H."/>
            <person name="Tritt A."/>
            <person name="Yoshinaga Y."/>
            <person name="Zwiers L.-H."/>
            <person name="Turgeon B.G."/>
            <person name="Goodwin S.B."/>
            <person name="Spatafora J.W."/>
            <person name="Crous P.W."/>
            <person name="Grigoriev I.V."/>
        </authorList>
    </citation>
    <scope>NUCLEOTIDE SEQUENCE</scope>
    <source>
        <strain evidence="6">CBS 342.82</strain>
    </source>
</reference>
<evidence type="ECO:0000256" key="2">
    <source>
        <dbReference type="ARBA" id="ARBA00022737"/>
    </source>
</evidence>
<accession>A0A6J3MFY6</accession>
<dbReference type="PROSITE" id="PS50837">
    <property type="entry name" value="NACHT"/>
    <property type="match status" value="1"/>
</dbReference>
<organism evidence="6">
    <name type="scientific">Dissoconium aciculare CBS 342.82</name>
    <dbReference type="NCBI Taxonomy" id="1314786"/>
    <lineage>
        <taxon>Eukaryota</taxon>
        <taxon>Fungi</taxon>
        <taxon>Dikarya</taxon>
        <taxon>Ascomycota</taxon>
        <taxon>Pezizomycotina</taxon>
        <taxon>Dothideomycetes</taxon>
        <taxon>Dothideomycetidae</taxon>
        <taxon>Mycosphaerellales</taxon>
        <taxon>Dissoconiaceae</taxon>
        <taxon>Dissoconium</taxon>
    </lineage>
</organism>
<feature type="repeat" description="WD" evidence="3">
    <location>
        <begin position="1124"/>
        <end position="1166"/>
    </location>
</feature>
<feature type="domain" description="NACHT" evidence="4">
    <location>
        <begin position="308"/>
        <end position="456"/>
    </location>
</feature>
<dbReference type="SUPFAM" id="SSF52540">
    <property type="entry name" value="P-loop containing nucleoside triphosphate hydrolases"/>
    <property type="match status" value="1"/>
</dbReference>
<dbReference type="InterPro" id="IPR020472">
    <property type="entry name" value="WD40_PAC1"/>
</dbReference>
<dbReference type="PANTHER" id="PTHR14604:SF3">
    <property type="entry name" value="SPERM-ASSOCIATED ANTIGEN 16 PROTEIN"/>
    <property type="match status" value="1"/>
</dbReference>
<dbReference type="Gene3D" id="2.130.10.10">
    <property type="entry name" value="YVTN repeat-like/Quinoprotein amine dehydrogenase"/>
    <property type="match status" value="4"/>
</dbReference>
<feature type="repeat" description="WD" evidence="3">
    <location>
        <begin position="948"/>
        <end position="989"/>
    </location>
</feature>
<dbReference type="InterPro" id="IPR015943">
    <property type="entry name" value="WD40/YVTN_repeat-like_dom_sf"/>
</dbReference>
<keyword evidence="2" id="KW-0677">Repeat</keyword>
<evidence type="ECO:0000256" key="1">
    <source>
        <dbReference type="ARBA" id="ARBA00022574"/>
    </source>
</evidence>
<feature type="repeat" description="WD" evidence="3">
    <location>
        <begin position="1082"/>
        <end position="1123"/>
    </location>
</feature>
<dbReference type="RefSeq" id="XP_033463809.1">
    <property type="nucleotide sequence ID" value="XM_033607372.1"/>
</dbReference>
<dbReference type="InterPro" id="IPR050995">
    <property type="entry name" value="WD-F-box_domain-protein"/>
</dbReference>
<feature type="repeat" description="WD" evidence="3">
    <location>
        <begin position="1250"/>
        <end position="1291"/>
    </location>
</feature>
<sequence>MRLLRVRDLRFENFIGQGIPDYAILSHRWHVDEAMLLDVQMGSSTTTQGMMKVYGFVNYVKENIPSIEYVWIDTCCIDQKSNPEVSESINSMFRWYSNARVCIAYLRDVDNDDSSFEHSEWFSRGWTLQELLASQVVVFLSRDWKVIGHKGPDVSSSITRMSFHTGPLLNRRVADATNIPESVLQDFQSAVATLDKDDIFKWMENRQTTREEDESYCLLGLLGVNMNIRYGEGRDPTKQRLLRKINKKQFPDVEHVSETGAIIGNVSVSLQAAFDASSKQNDPLCLESTRADVLKQIRAWVTGNEPSCIFWLNGMAGTGKSTIARTIARELNGKHYLGASYFFVRGSGPAVSNAAPFFTTIANQLAIAMPEVRPHMTAAIEQQPDIGSKSRDDQWNRLIVEPFANLTAPTEKLVVIIVDALDECDDDKDMRGIVNVLARANEVPNIRLRVIITSRPETPIRLGFKKLPEILHQDLLLHDQPRPTTDGDICLFLYNELEDIREAHGLPGDWPTVDQVNQLVRAAGGLFIFAATACRFLLECDDAEDSLELFLRADDELPASATPDIADEAQNQWTVILDEIYSQILTRANVITAQILTSYRSNDGNGHITGLMASLAEPVNIEILARLLQTKTSVVNHRLEKLHSIVRMSKAVEEPIRFFHASFRDFLLQEHRSGPMGFYLPPKTAHSRLLQGCFAIMHDGLHRNMCDLEHSGVQYENIGDAIIDRMISPALKYACRYWTYHWERSESQDNLVAEFVGQHFLHWLETMSLLDLWDEASLMIASSVRFQAASAWLQDFLRDALRLMSKFRPCVGQCPTQIYEAVLFFAPRSSVIRKTFQDQRPQWISMVESKEQEDWDSCLQILWGHAPHPIRKMSFVDNGKYWVSATSTAVRMWDTVTGVCTQRIDQVPSDYYQIAFAPDGNLIAMTSDDCIQLWSIRDGTKKAELEDDSSHGSYVTRLIFSPASTLLASASEDNVIRVWDVQRGLCLRELKDHSGAVTKMMFSSDGRVLASLAPDHELCLWEVSVMSSFTLLTKSERQGRQTVGARKYGRLAFSSNGRILATSDGNDIELQAIGRKGKVLTLTGHSKSTTAIAFSPDNTLLVSGSLDKTLRIWDTSTGSTLCELHGHQGMISSASFALRGEIVISTSRHERLIYVWDVASRRILHTLGAHHDNIVGTAVSSTVLASYSRDSMIQFWDLATVTSPQPRFDRPTPLRDVYHSQSEKLVVATSLRGLAIRVFDTTTEQDTKKLIGHEAYVWHVKISPDDRLVASVSADGTLRIWDIAKSCEIHRVEYRGLPTVRSQGLDIGILNPHSKNLSSSSDIVPIWDLLDERSVLNATKCVTLMWVAISHSGRMASLDEAYVLRSLPTGTFSSQWHIEFPGQDCCLTSIAFCAAQDLFAAVRSDGKLQTWSTNSGNLLWQRSLSNVSSLDFSSDGKLLAASRSYNVALLDASTGMCVHRIRICTDSAQRCTFGKDGSSLRVPGGFQSLKCLNIPGSFQSLTCRHIPEASESLTCEEFACLYPAAKSSRSRHSVIVDDDWLFLDGRRRLWLPSEYDAWCVYANEEKIFIMHQDGSSSIWRLHPP</sequence>
<dbReference type="Pfam" id="PF00400">
    <property type="entry name" value="WD40"/>
    <property type="match status" value="4"/>
</dbReference>
<dbReference type="PROSITE" id="PS50294">
    <property type="entry name" value="WD_REPEATS_REGION"/>
    <property type="match status" value="4"/>
</dbReference>
<dbReference type="PRINTS" id="PR00320">
    <property type="entry name" value="GPROTEINBRPT"/>
</dbReference>
<evidence type="ECO:0000259" key="4">
    <source>
        <dbReference type="PROSITE" id="PS50837"/>
    </source>
</evidence>
<dbReference type="SUPFAM" id="SSF101908">
    <property type="entry name" value="Putative isomerase YbhE"/>
    <property type="match status" value="1"/>
</dbReference>
<evidence type="ECO:0000313" key="5">
    <source>
        <dbReference type="Proteomes" id="UP000504637"/>
    </source>
</evidence>
<dbReference type="InterPro" id="IPR056884">
    <property type="entry name" value="NPHP3-like_N"/>
</dbReference>
<keyword evidence="5" id="KW-1185">Reference proteome</keyword>
<dbReference type="Proteomes" id="UP000504637">
    <property type="component" value="Unplaced"/>
</dbReference>
<protein>
    <submittedName>
        <fullName evidence="6">WD40 repeat-like protein</fullName>
    </submittedName>
</protein>
<dbReference type="SUPFAM" id="SSF69304">
    <property type="entry name" value="Tricorn protease N-terminal domain"/>
    <property type="match status" value="1"/>
</dbReference>
<reference evidence="6" key="2">
    <citation type="submission" date="2020-04" db="EMBL/GenBank/DDBJ databases">
        <authorList>
            <consortium name="NCBI Genome Project"/>
        </authorList>
    </citation>
    <scope>NUCLEOTIDE SEQUENCE</scope>
    <source>
        <strain evidence="6">CBS 342.82</strain>
    </source>
</reference>
<dbReference type="PANTHER" id="PTHR14604">
    <property type="entry name" value="WD40 REPEAT PF20"/>
    <property type="match status" value="1"/>
</dbReference>
<dbReference type="Gene3D" id="3.40.50.300">
    <property type="entry name" value="P-loop containing nucleotide triphosphate hydrolases"/>
    <property type="match status" value="1"/>
</dbReference>
<dbReference type="InterPro" id="IPR027417">
    <property type="entry name" value="P-loop_NTPase"/>
</dbReference>
<dbReference type="CDD" id="cd00200">
    <property type="entry name" value="WD40"/>
    <property type="match status" value="1"/>
</dbReference>
<dbReference type="InterPro" id="IPR036322">
    <property type="entry name" value="WD40_repeat_dom_sf"/>
</dbReference>
<dbReference type="PROSITE" id="PS50082">
    <property type="entry name" value="WD_REPEATS_2"/>
    <property type="match status" value="5"/>
</dbReference>
<evidence type="ECO:0000256" key="3">
    <source>
        <dbReference type="PROSITE-ProRule" id="PRU00221"/>
    </source>
</evidence>
<dbReference type="SUPFAM" id="SSF50978">
    <property type="entry name" value="WD40 repeat-like"/>
    <property type="match status" value="1"/>
</dbReference>
<reference evidence="6" key="3">
    <citation type="submission" date="2025-08" db="UniProtKB">
        <authorList>
            <consortium name="RefSeq"/>
        </authorList>
    </citation>
    <scope>IDENTIFICATION</scope>
    <source>
        <strain evidence="6">CBS 342.82</strain>
    </source>
</reference>
<dbReference type="InterPro" id="IPR007111">
    <property type="entry name" value="NACHT_NTPase"/>
</dbReference>
<dbReference type="SMART" id="SM00320">
    <property type="entry name" value="WD40"/>
    <property type="match status" value="10"/>
</dbReference>
<dbReference type="InterPro" id="IPR001680">
    <property type="entry name" value="WD40_rpt"/>
</dbReference>
<dbReference type="Pfam" id="PF24883">
    <property type="entry name" value="NPHP3_N"/>
    <property type="match status" value="1"/>
</dbReference>